<feature type="compositionally biased region" description="Polar residues" evidence="1">
    <location>
        <begin position="1"/>
        <end position="19"/>
    </location>
</feature>
<proteinExistence type="predicted"/>
<organism evidence="2 3">
    <name type="scientific">Portunus trituberculatus</name>
    <name type="common">Swimming crab</name>
    <name type="synonym">Neptunus trituberculatus</name>
    <dbReference type="NCBI Taxonomy" id="210409"/>
    <lineage>
        <taxon>Eukaryota</taxon>
        <taxon>Metazoa</taxon>
        <taxon>Ecdysozoa</taxon>
        <taxon>Arthropoda</taxon>
        <taxon>Crustacea</taxon>
        <taxon>Multicrustacea</taxon>
        <taxon>Malacostraca</taxon>
        <taxon>Eumalacostraca</taxon>
        <taxon>Eucarida</taxon>
        <taxon>Decapoda</taxon>
        <taxon>Pleocyemata</taxon>
        <taxon>Brachyura</taxon>
        <taxon>Eubrachyura</taxon>
        <taxon>Portunoidea</taxon>
        <taxon>Portunidae</taxon>
        <taxon>Portuninae</taxon>
        <taxon>Portunus</taxon>
    </lineage>
</organism>
<evidence type="ECO:0000256" key="1">
    <source>
        <dbReference type="SAM" id="MobiDB-lite"/>
    </source>
</evidence>
<dbReference type="EMBL" id="VSRR010006629">
    <property type="protein sequence ID" value="MPC45219.1"/>
    <property type="molecule type" value="Genomic_DNA"/>
</dbReference>
<evidence type="ECO:0000313" key="3">
    <source>
        <dbReference type="Proteomes" id="UP000324222"/>
    </source>
</evidence>
<reference evidence="2 3" key="1">
    <citation type="submission" date="2019-05" db="EMBL/GenBank/DDBJ databases">
        <title>Another draft genome of Portunus trituberculatus and its Hox gene families provides insights of decapod evolution.</title>
        <authorList>
            <person name="Jeong J.-H."/>
            <person name="Song I."/>
            <person name="Kim S."/>
            <person name="Choi T."/>
            <person name="Kim D."/>
            <person name="Ryu S."/>
            <person name="Kim W."/>
        </authorList>
    </citation>
    <scope>NUCLEOTIDE SEQUENCE [LARGE SCALE GENOMIC DNA]</scope>
    <source>
        <tissue evidence="2">Muscle</tissue>
    </source>
</reference>
<evidence type="ECO:0000313" key="2">
    <source>
        <dbReference type="EMBL" id="MPC45219.1"/>
    </source>
</evidence>
<accession>A0A5B7FJ82</accession>
<dbReference type="AlphaFoldDB" id="A0A5B7FJ82"/>
<gene>
    <name evidence="2" type="ORF">E2C01_038911</name>
</gene>
<sequence length="122" mass="13569">MHQIDEQSGGQAWESTCQLRKSPESHGQEVLPSPSQQPVFESSAVSRNTQTDRLLNTPAPLVDKTRTTHCPYHSLLLLVQNNNSVQQQLIFPHSACHQNALQPALQCRPALLRRPGSLLLSK</sequence>
<protein>
    <submittedName>
        <fullName evidence="2">Uncharacterized protein</fullName>
    </submittedName>
</protein>
<feature type="region of interest" description="Disordered" evidence="1">
    <location>
        <begin position="1"/>
        <end position="60"/>
    </location>
</feature>
<dbReference type="Proteomes" id="UP000324222">
    <property type="component" value="Unassembled WGS sequence"/>
</dbReference>
<feature type="compositionally biased region" description="Polar residues" evidence="1">
    <location>
        <begin position="33"/>
        <end position="54"/>
    </location>
</feature>
<keyword evidence="3" id="KW-1185">Reference proteome</keyword>
<comment type="caution">
    <text evidence="2">The sequence shown here is derived from an EMBL/GenBank/DDBJ whole genome shotgun (WGS) entry which is preliminary data.</text>
</comment>
<name>A0A5B7FJ82_PORTR</name>